<evidence type="ECO:0000313" key="2">
    <source>
        <dbReference type="Proteomes" id="UP000198656"/>
    </source>
</evidence>
<proteinExistence type="predicted"/>
<dbReference type="NCBIfam" id="TIGR02855">
    <property type="entry name" value="spore_yabG"/>
    <property type="match status" value="1"/>
</dbReference>
<dbReference type="RefSeq" id="WP_092331560.1">
    <property type="nucleotide sequence ID" value="NZ_FNCP01000006.1"/>
</dbReference>
<keyword evidence="2" id="KW-1185">Reference proteome</keyword>
<dbReference type="Pfam" id="PF05582">
    <property type="entry name" value="Peptidase_U57"/>
    <property type="match status" value="1"/>
</dbReference>
<dbReference type="InterPro" id="IPR008764">
    <property type="entry name" value="Peptidase_U57"/>
</dbReference>
<evidence type="ECO:0000313" key="1">
    <source>
        <dbReference type="EMBL" id="SDG76693.1"/>
    </source>
</evidence>
<protein>
    <submittedName>
        <fullName evidence="1">Spore coat assemly protein</fullName>
    </submittedName>
</protein>
<dbReference type="OrthoDB" id="9785306at2"/>
<dbReference type="AlphaFoldDB" id="A0A1G7WXQ1"/>
<reference evidence="2" key="1">
    <citation type="submission" date="2016-10" db="EMBL/GenBank/DDBJ databases">
        <authorList>
            <person name="Varghese N."/>
            <person name="Submissions S."/>
        </authorList>
    </citation>
    <scope>NUCLEOTIDE SEQUENCE [LARGE SCALE GENOMIC DNA]</scope>
    <source>
        <strain evidence="2">DSM 8344</strain>
    </source>
</reference>
<dbReference type="PIRSF" id="PIRSF011575">
    <property type="entry name" value="YabG"/>
    <property type="match status" value="1"/>
</dbReference>
<dbReference type="STRING" id="1121419.SAMN05443529_10648"/>
<sequence length="281" mass="32000">MIQVGDVVARLSHQQDVYFHVYKIQGNNFKGKGSNSVILKGLNLRLLADAPISDLVLKSPVEVANYEREDHKMIYQKLHKLTSQRKVELDDQKEFFEIPGRVLQLDGDQEYLQQCIKTYRQMRIEAKGICKSEIEQPRVIRKILQENPTDILVLTGHDGLISGKKDFHNMDSYRSSRYFVESVLEARRFQHNRDALVIFAGACQSNYEAILSAGANFASSPKRMLIHAFDPVFIVERIAFTPTDQIVSVKDILTHTITGTDGVGGVETRGQMRRGYPRSPY</sequence>
<organism evidence="1 2">
    <name type="scientific">Desulfosporosinus hippei DSM 8344</name>
    <dbReference type="NCBI Taxonomy" id="1121419"/>
    <lineage>
        <taxon>Bacteria</taxon>
        <taxon>Bacillati</taxon>
        <taxon>Bacillota</taxon>
        <taxon>Clostridia</taxon>
        <taxon>Eubacteriales</taxon>
        <taxon>Desulfitobacteriaceae</taxon>
        <taxon>Desulfosporosinus</taxon>
    </lineage>
</organism>
<dbReference type="Proteomes" id="UP000198656">
    <property type="component" value="Unassembled WGS sequence"/>
</dbReference>
<name>A0A1G7WXQ1_9FIRM</name>
<dbReference type="EMBL" id="FNCP01000006">
    <property type="protein sequence ID" value="SDG76693.1"/>
    <property type="molecule type" value="Genomic_DNA"/>
</dbReference>
<accession>A0A1G7WXQ1</accession>
<gene>
    <name evidence="1" type="ORF">SAMN05443529_10648</name>
</gene>